<name>A0A2C6KDF2_9APIC</name>
<sequence length="71" mass="8330">MGAWRPCLVQRQPRPRALPLLCFHSLDRKNCSPCLGVICVFRRRPCLFLFSNQRVRLVITSRRLAFELFGL</sequence>
<proteinExistence type="predicted"/>
<dbReference type="AlphaFoldDB" id="A0A2C6KDF2"/>
<evidence type="ECO:0000313" key="1">
    <source>
        <dbReference type="EMBL" id="PHJ22101.1"/>
    </source>
</evidence>
<keyword evidence="2" id="KW-1185">Reference proteome</keyword>
<reference evidence="1 2" key="1">
    <citation type="journal article" date="2017" name="Int. J. Parasitol.">
        <title>The genome of the protozoan parasite Cystoisospora suis and a reverse vaccinology approach to identify vaccine candidates.</title>
        <authorList>
            <person name="Palmieri N."/>
            <person name="Shrestha A."/>
            <person name="Ruttkowski B."/>
            <person name="Beck T."/>
            <person name="Vogl C."/>
            <person name="Tomley F."/>
            <person name="Blake D.P."/>
            <person name="Joachim A."/>
        </authorList>
    </citation>
    <scope>NUCLEOTIDE SEQUENCE [LARGE SCALE GENOMIC DNA]</scope>
    <source>
        <strain evidence="1 2">Wien I</strain>
    </source>
</reference>
<dbReference type="Proteomes" id="UP000221165">
    <property type="component" value="Unassembled WGS sequence"/>
</dbReference>
<gene>
    <name evidence="1" type="ORF">CSUI_004050</name>
</gene>
<organism evidence="1 2">
    <name type="scientific">Cystoisospora suis</name>
    <dbReference type="NCBI Taxonomy" id="483139"/>
    <lineage>
        <taxon>Eukaryota</taxon>
        <taxon>Sar</taxon>
        <taxon>Alveolata</taxon>
        <taxon>Apicomplexa</taxon>
        <taxon>Conoidasida</taxon>
        <taxon>Coccidia</taxon>
        <taxon>Eucoccidiorida</taxon>
        <taxon>Eimeriorina</taxon>
        <taxon>Sarcocystidae</taxon>
        <taxon>Cystoisospora</taxon>
    </lineage>
</organism>
<dbReference type="EMBL" id="MIGC01001819">
    <property type="protein sequence ID" value="PHJ22101.1"/>
    <property type="molecule type" value="Genomic_DNA"/>
</dbReference>
<evidence type="ECO:0000313" key="2">
    <source>
        <dbReference type="Proteomes" id="UP000221165"/>
    </source>
</evidence>
<dbReference type="VEuPathDB" id="ToxoDB:CSUI_004050"/>
<dbReference type="GeneID" id="94427456"/>
<protein>
    <submittedName>
        <fullName evidence="1">Uncharacterized protein</fullName>
    </submittedName>
</protein>
<comment type="caution">
    <text evidence="1">The sequence shown here is derived from an EMBL/GenBank/DDBJ whole genome shotgun (WGS) entry which is preliminary data.</text>
</comment>
<accession>A0A2C6KDF2</accession>
<dbReference type="RefSeq" id="XP_067923778.1">
    <property type="nucleotide sequence ID" value="XM_068064245.1"/>
</dbReference>